<accession>A0A8X7MV24</accession>
<sequence length="488" mass="52913">MDSSPQPDVISSEPWNVSTRPPALPLRLRGSKATAFGELVSRQLGSIHARRKSKILNYDRNKICEYNRDNVNPSHRQDDIAALFGIERLDGLAHYEGSGPLVGHQCLGGRSDAGRVQTYDLPSRIALPHIVIRELEGFKTGGRFDSVRIAARQANRWILACLQAQKRSAVNLCVSLAASTSLPVWLLSNDTNARTHADIDGIRALELEKISSRCATKRIMLARPPRLLVVHLNRSIFGGFGGGSEVEVDNDRTPRATTRPAAPMARRPLALKPVGHAEDVFGPIIGPIKTTATPAKTRTEDKGDDDRTPRAATRTATSILRRPLAPKPVGPVQESVFGPIFGPIKTAATPAADPSQTMIEVDEDKTPRAPTRPAAPIVRRPLAPKVVGPAQESVFGPIVATIKMNSTIQSERLDKATPAKLVVYQDSPDGRQPQTTAPSKLVVFQDSPDAGRSRASKRASIGMPSVKRHIPSNCGSPRQPLALRHRLC</sequence>
<evidence type="ECO:0000313" key="2">
    <source>
        <dbReference type="EMBL" id="KAE8248378.1"/>
    </source>
</evidence>
<evidence type="ECO:0000256" key="1">
    <source>
        <dbReference type="SAM" id="MobiDB-lite"/>
    </source>
</evidence>
<organism evidence="2 3">
    <name type="scientific">Tilletia controversa</name>
    <name type="common">dwarf bunt fungus</name>
    <dbReference type="NCBI Taxonomy" id="13291"/>
    <lineage>
        <taxon>Eukaryota</taxon>
        <taxon>Fungi</taxon>
        <taxon>Dikarya</taxon>
        <taxon>Basidiomycota</taxon>
        <taxon>Ustilaginomycotina</taxon>
        <taxon>Exobasidiomycetes</taxon>
        <taxon>Tilletiales</taxon>
        <taxon>Tilletiaceae</taxon>
        <taxon>Tilletia</taxon>
    </lineage>
</organism>
<dbReference type="Gene3D" id="3.40.50.1010">
    <property type="entry name" value="5'-nuclease"/>
    <property type="match status" value="1"/>
</dbReference>
<comment type="caution">
    <text evidence="2">The sequence shown here is derived from an EMBL/GenBank/DDBJ whole genome shotgun (WGS) entry which is preliminary data.</text>
</comment>
<dbReference type="AlphaFoldDB" id="A0A8X7MV24"/>
<dbReference type="Proteomes" id="UP000077684">
    <property type="component" value="Unassembled WGS sequence"/>
</dbReference>
<feature type="compositionally biased region" description="Basic and acidic residues" evidence="1">
    <location>
        <begin position="297"/>
        <end position="309"/>
    </location>
</feature>
<reference evidence="2" key="2">
    <citation type="journal article" date="2019" name="IMA Fungus">
        <title>Genome sequencing and comparison of five Tilletia species to identify candidate genes for the detection of regulated species infecting wheat.</title>
        <authorList>
            <person name="Nguyen H.D.T."/>
            <person name="Sultana T."/>
            <person name="Kesanakurti P."/>
            <person name="Hambleton S."/>
        </authorList>
    </citation>
    <scope>NUCLEOTIDE SEQUENCE</scope>
    <source>
        <strain evidence="2">DAOMC 236426</strain>
    </source>
</reference>
<feature type="region of interest" description="Disordered" evidence="1">
    <location>
        <begin position="426"/>
        <end position="466"/>
    </location>
</feature>
<evidence type="ECO:0000313" key="3">
    <source>
        <dbReference type="Proteomes" id="UP000077684"/>
    </source>
</evidence>
<keyword evidence="3" id="KW-1185">Reference proteome</keyword>
<proteinExistence type="predicted"/>
<reference evidence="2" key="1">
    <citation type="submission" date="2016-04" db="EMBL/GenBank/DDBJ databases">
        <authorList>
            <person name="Nguyen H.D."/>
            <person name="Samba Siva P."/>
            <person name="Cullis J."/>
            <person name="Levesque C.A."/>
            <person name="Hambleton S."/>
        </authorList>
    </citation>
    <scope>NUCLEOTIDE SEQUENCE</scope>
    <source>
        <strain evidence="2">DAOMC 236426</strain>
    </source>
</reference>
<name>A0A8X7MV24_9BASI</name>
<gene>
    <name evidence="2" type="ORF">A4X06_0g3761</name>
</gene>
<feature type="region of interest" description="Disordered" evidence="1">
    <location>
        <begin position="285"/>
        <end position="331"/>
    </location>
</feature>
<dbReference type="EMBL" id="LWDE02000360">
    <property type="protein sequence ID" value="KAE8248378.1"/>
    <property type="molecule type" value="Genomic_DNA"/>
</dbReference>
<protein>
    <submittedName>
        <fullName evidence="2">Uncharacterized protein</fullName>
    </submittedName>
</protein>